<feature type="domain" description="PpiC" evidence="6">
    <location>
        <begin position="130"/>
        <end position="242"/>
    </location>
</feature>
<keyword evidence="4" id="KW-0413">Isomerase</keyword>
<dbReference type="Pfam" id="PF13624">
    <property type="entry name" value="SurA_N_3"/>
    <property type="match status" value="1"/>
</dbReference>
<dbReference type="HOGENOM" id="CLU_065133_0_0_4"/>
<proteinExistence type="inferred from homology"/>
<reference evidence="7 8" key="1">
    <citation type="journal article" date="2013" name="Genome Biol.">
        <title>Genomic analysis reveals key aspects of prokaryotic symbiosis in the phototrophic consortium "Chlorochromatium aggregatum".</title>
        <authorList>
            <person name="Liu Z."/>
            <person name="Muller J."/>
            <person name="Li T."/>
            <person name="Alvey R.M."/>
            <person name="Vogl K."/>
            <person name="Frigaard N.U."/>
            <person name="Rockwell N.C."/>
            <person name="Boyd E.S."/>
            <person name="Tomsho L.P."/>
            <person name="Schuster S.C."/>
            <person name="Henke P."/>
            <person name="Rohde M."/>
            <person name="Overmann J."/>
            <person name="Bryant D.A."/>
        </authorList>
    </citation>
    <scope>NUCLEOTIDE SEQUENCE [LARGE SCALE GENOMIC DNA]</scope>
    <source>
        <strain evidence="7">CR</strain>
    </source>
</reference>
<dbReference type="InterPro" id="IPR050245">
    <property type="entry name" value="PrsA_foldase"/>
</dbReference>
<evidence type="ECO:0000256" key="1">
    <source>
        <dbReference type="ARBA" id="ARBA00000971"/>
    </source>
</evidence>
<dbReference type="PANTHER" id="PTHR47245:SF2">
    <property type="entry name" value="PEPTIDYL-PROLYL CIS-TRANS ISOMERASE HP_0175-RELATED"/>
    <property type="match status" value="1"/>
</dbReference>
<comment type="catalytic activity">
    <reaction evidence="1">
        <text>[protein]-peptidylproline (omega=180) = [protein]-peptidylproline (omega=0)</text>
        <dbReference type="Rhea" id="RHEA:16237"/>
        <dbReference type="Rhea" id="RHEA-COMP:10747"/>
        <dbReference type="Rhea" id="RHEA-COMP:10748"/>
        <dbReference type="ChEBI" id="CHEBI:83833"/>
        <dbReference type="ChEBI" id="CHEBI:83834"/>
        <dbReference type="EC" id="5.2.1.8"/>
    </reaction>
</comment>
<name>U5N7G4_9BURK</name>
<dbReference type="OrthoDB" id="5564407at2"/>
<dbReference type="Gene3D" id="1.10.8.1040">
    <property type="match status" value="1"/>
</dbReference>
<evidence type="ECO:0000256" key="2">
    <source>
        <dbReference type="ARBA" id="ARBA00007656"/>
    </source>
</evidence>
<dbReference type="AlphaFoldDB" id="U5N7G4"/>
<feature type="region of interest" description="Disordered" evidence="5">
    <location>
        <begin position="302"/>
        <end position="323"/>
    </location>
</feature>
<sequence>MSGSHCSPGFCSTPFHRLLLVALLVGLAACGKKDGASSQVAAKVGSEEISVHQVNQVLARSRVPSDSPQAVQQASREAIERLIDQSLAVQQAVEQKLDRTPETIAALEEARRDVLARAYFQKIMAGMAKPTTQECEQYYAEHPELFAARRVYNVQEVLVPANAGVLDTLRTMAAAGKSAEEVAVWLKGKGVKFGGGSATRSAEQIPLDLLTKVHALKDGQSVVLESPETLTYLRVVASRSAPVDQATALPRIEQFLQNKRSSDAVKDELARLRAAKPVEYVGEFGSMTPAAPAVSPVPVEPAVQPVQGDARQTAIEKGVAGLK</sequence>
<evidence type="ECO:0000259" key="6">
    <source>
        <dbReference type="Pfam" id="PF13145"/>
    </source>
</evidence>
<organism evidence="7 8">
    <name type="scientific">Candidatus Symbiobacter mobilis CR</name>
    <dbReference type="NCBI Taxonomy" id="946483"/>
    <lineage>
        <taxon>Bacteria</taxon>
        <taxon>Pseudomonadati</taxon>
        <taxon>Pseudomonadota</taxon>
        <taxon>Betaproteobacteria</taxon>
        <taxon>Burkholderiales</taxon>
        <taxon>Comamonadaceae</taxon>
    </lineage>
</organism>
<keyword evidence="8" id="KW-1185">Reference proteome</keyword>
<protein>
    <recommendedName>
        <fullName evidence="3">peptidylprolyl isomerase</fullName>
        <ecNumber evidence="3">5.2.1.8</ecNumber>
    </recommendedName>
</protein>
<dbReference type="Proteomes" id="UP000017184">
    <property type="component" value="Chromosome"/>
</dbReference>
<dbReference type="InterPro" id="IPR027304">
    <property type="entry name" value="Trigger_fact/SurA_dom_sf"/>
</dbReference>
<dbReference type="Pfam" id="PF13145">
    <property type="entry name" value="Rotamase_2"/>
    <property type="match status" value="1"/>
</dbReference>
<dbReference type="EC" id="5.2.1.8" evidence="3"/>
<dbReference type="EMBL" id="CP004885">
    <property type="protein sequence ID" value="AGX87461.1"/>
    <property type="molecule type" value="Genomic_DNA"/>
</dbReference>
<gene>
    <name evidence="7" type="ORF">Cenrod_1374</name>
</gene>
<evidence type="ECO:0000256" key="4">
    <source>
        <dbReference type="ARBA" id="ARBA00023110"/>
    </source>
</evidence>
<evidence type="ECO:0000256" key="3">
    <source>
        <dbReference type="ARBA" id="ARBA00013194"/>
    </source>
</evidence>
<dbReference type="eggNOG" id="COG0760">
    <property type="taxonomic scope" value="Bacteria"/>
</dbReference>
<evidence type="ECO:0000313" key="8">
    <source>
        <dbReference type="Proteomes" id="UP000017184"/>
    </source>
</evidence>
<dbReference type="SUPFAM" id="SSF109998">
    <property type="entry name" value="Triger factor/SurA peptide-binding domain-like"/>
    <property type="match status" value="1"/>
</dbReference>
<accession>U5N7G4</accession>
<comment type="similarity">
    <text evidence="2">Belongs to the PpiC/parvulin rotamase family.</text>
</comment>
<dbReference type="InterPro" id="IPR000297">
    <property type="entry name" value="PPIase_PpiC"/>
</dbReference>
<dbReference type="STRING" id="946483.Cenrod_1374"/>
<dbReference type="NCBIfam" id="TIGR02925">
    <property type="entry name" value="cis_trans_EpsD"/>
    <property type="match status" value="1"/>
</dbReference>
<dbReference type="InterPro" id="IPR014274">
    <property type="entry name" value="PPIase_EpsD"/>
</dbReference>
<dbReference type="GO" id="GO:0003755">
    <property type="term" value="F:peptidyl-prolyl cis-trans isomerase activity"/>
    <property type="evidence" value="ECO:0007669"/>
    <property type="project" value="UniProtKB-KW"/>
</dbReference>
<dbReference type="KEGG" id="cbx:Cenrod_1374"/>
<dbReference type="PANTHER" id="PTHR47245">
    <property type="entry name" value="PEPTIDYLPROLYL ISOMERASE"/>
    <property type="match status" value="1"/>
</dbReference>
<evidence type="ECO:0000313" key="7">
    <source>
        <dbReference type="EMBL" id="AGX87461.1"/>
    </source>
</evidence>
<dbReference type="RefSeq" id="WP_022772805.1">
    <property type="nucleotide sequence ID" value="NC_022576.1"/>
</dbReference>
<keyword evidence="4" id="KW-0697">Rotamase</keyword>
<evidence type="ECO:0000256" key="5">
    <source>
        <dbReference type="SAM" id="MobiDB-lite"/>
    </source>
</evidence>